<sequence length="63" mass="7119">MAVRLPVLITAAEAREALELTDELLDELTQEIPDCGATKHKDDTTVLWPKARIVDYAKRKGWL</sequence>
<organism evidence="1">
    <name type="scientific">Siphoviridae sp. ctGkF2</name>
    <dbReference type="NCBI Taxonomy" id="2827823"/>
    <lineage>
        <taxon>Viruses</taxon>
        <taxon>Duplodnaviria</taxon>
        <taxon>Heunggongvirae</taxon>
        <taxon>Uroviricota</taxon>
        <taxon>Caudoviricetes</taxon>
    </lineage>
</organism>
<accession>A0A8S5TLW7</accession>
<name>A0A8S5TLW7_9CAUD</name>
<dbReference type="EMBL" id="BK032847">
    <property type="protein sequence ID" value="DAF64007.1"/>
    <property type="molecule type" value="Genomic_DNA"/>
</dbReference>
<reference evidence="1" key="1">
    <citation type="journal article" date="2021" name="Proc. Natl. Acad. Sci. U.S.A.">
        <title>A Catalog of Tens of Thousands of Viruses from Human Metagenomes Reveals Hidden Associations with Chronic Diseases.</title>
        <authorList>
            <person name="Tisza M.J."/>
            <person name="Buck C.B."/>
        </authorList>
    </citation>
    <scope>NUCLEOTIDE SEQUENCE</scope>
    <source>
        <strain evidence="1">CtGkF2</strain>
    </source>
</reference>
<proteinExistence type="predicted"/>
<protein>
    <submittedName>
        <fullName evidence="1">Uncharacterized protein</fullName>
    </submittedName>
</protein>
<evidence type="ECO:0000313" key="1">
    <source>
        <dbReference type="EMBL" id="DAF64007.1"/>
    </source>
</evidence>